<gene>
    <name evidence="2" type="ORF">ACFQL7_25400</name>
</gene>
<reference evidence="2 3" key="1">
    <citation type="journal article" date="2019" name="Int. J. Syst. Evol. Microbiol.">
        <title>The Global Catalogue of Microorganisms (GCM) 10K type strain sequencing project: providing services to taxonomists for standard genome sequencing and annotation.</title>
        <authorList>
            <consortium name="The Broad Institute Genomics Platform"/>
            <consortium name="The Broad Institute Genome Sequencing Center for Infectious Disease"/>
            <person name="Wu L."/>
            <person name="Ma J."/>
        </authorList>
    </citation>
    <scope>NUCLEOTIDE SEQUENCE [LARGE SCALE GENOMIC DNA]</scope>
    <source>
        <strain evidence="2 3">RDMS1</strain>
    </source>
</reference>
<feature type="region of interest" description="Disordered" evidence="1">
    <location>
        <begin position="95"/>
        <end position="114"/>
    </location>
</feature>
<proteinExistence type="predicted"/>
<dbReference type="EMBL" id="JBHTAX010000005">
    <property type="protein sequence ID" value="MFC7192817.1"/>
    <property type="molecule type" value="Genomic_DNA"/>
</dbReference>
<dbReference type="RefSeq" id="WP_390206844.1">
    <property type="nucleotide sequence ID" value="NZ_JBHTAX010000005.1"/>
</dbReference>
<protein>
    <submittedName>
        <fullName evidence="2">Uncharacterized protein</fullName>
    </submittedName>
</protein>
<evidence type="ECO:0000313" key="2">
    <source>
        <dbReference type="EMBL" id="MFC7192817.1"/>
    </source>
</evidence>
<sequence length="220" mass="24324">MTLDCDPNKETLFTARMWGGDPSATRLRFAVNGESISSQASIDSPELPGRFFYETIMIPADLTEGKKHVTVTITADGKGASHAYSAYTHAENFYAPPQNETQGSPLEPPEPSEPNFDRMRSNLIKAIDKGIEHDKARQNYDDPTRKEYGLQSVGSRSGALAPGNFLRAYKLKQSRHYGDEKLLDRALAAFDAHCRYQGHRGTLEIFGENETGSAVPIDRG</sequence>
<comment type="caution">
    <text evidence="2">The sequence shown here is derived from an EMBL/GenBank/DDBJ whole genome shotgun (WGS) entry which is preliminary data.</text>
</comment>
<organism evidence="2 3">
    <name type="scientific">Halocatena marina</name>
    <dbReference type="NCBI Taxonomy" id="2934937"/>
    <lineage>
        <taxon>Archaea</taxon>
        <taxon>Methanobacteriati</taxon>
        <taxon>Methanobacteriota</taxon>
        <taxon>Stenosarchaea group</taxon>
        <taxon>Halobacteria</taxon>
        <taxon>Halobacteriales</taxon>
        <taxon>Natronomonadaceae</taxon>
        <taxon>Halocatena</taxon>
    </lineage>
</organism>
<dbReference type="Proteomes" id="UP001596417">
    <property type="component" value="Unassembled WGS sequence"/>
</dbReference>
<evidence type="ECO:0000256" key="1">
    <source>
        <dbReference type="SAM" id="MobiDB-lite"/>
    </source>
</evidence>
<keyword evidence="3" id="KW-1185">Reference proteome</keyword>
<name>A0ABD5YV92_9EURY</name>
<dbReference type="AlphaFoldDB" id="A0ABD5YV92"/>
<accession>A0ABD5YV92</accession>
<evidence type="ECO:0000313" key="3">
    <source>
        <dbReference type="Proteomes" id="UP001596417"/>
    </source>
</evidence>